<dbReference type="SUPFAM" id="SSF56784">
    <property type="entry name" value="HAD-like"/>
    <property type="match status" value="1"/>
</dbReference>
<evidence type="ECO:0000256" key="8">
    <source>
        <dbReference type="ARBA" id="ARBA00022842"/>
    </source>
</evidence>
<comment type="similarity">
    <text evidence="2">Belongs to the cation transport ATPase (P-type) (TC 3.A.3) family. Type IB subfamily.</text>
</comment>
<keyword evidence="10 13" id="KW-1133">Transmembrane helix</keyword>
<evidence type="ECO:0000256" key="10">
    <source>
        <dbReference type="ARBA" id="ARBA00022989"/>
    </source>
</evidence>
<keyword evidence="9" id="KW-1278">Translocase</keyword>
<evidence type="ECO:0000256" key="5">
    <source>
        <dbReference type="ARBA" id="ARBA00022553"/>
    </source>
</evidence>
<evidence type="ECO:0000256" key="13">
    <source>
        <dbReference type="SAM" id="Phobius"/>
    </source>
</evidence>
<keyword evidence="5" id="KW-0597">Phosphoprotein</keyword>
<feature type="domain" description="P-type ATPase A" evidence="14">
    <location>
        <begin position="303"/>
        <end position="395"/>
    </location>
</feature>
<protein>
    <submittedName>
        <fullName evidence="16">ATPase</fullName>
    </submittedName>
</protein>
<dbReference type="InterPro" id="IPR018303">
    <property type="entry name" value="ATPase_P-typ_P_site"/>
</dbReference>
<evidence type="ECO:0000256" key="9">
    <source>
        <dbReference type="ARBA" id="ARBA00022967"/>
    </source>
</evidence>
<dbReference type="GO" id="GO:0005886">
    <property type="term" value="C:plasma membrane"/>
    <property type="evidence" value="ECO:0007669"/>
    <property type="project" value="UniProtKB-SubCell"/>
</dbReference>
<comment type="caution">
    <text evidence="16">The sequence shown here is derived from an EMBL/GenBank/DDBJ whole genome shotgun (WGS) entry which is preliminary data.</text>
</comment>
<keyword evidence="7" id="KW-0479">Metal-binding</keyword>
<dbReference type="PRINTS" id="PR00119">
    <property type="entry name" value="CATATPASE"/>
</dbReference>
<dbReference type="InterPro" id="IPR059000">
    <property type="entry name" value="ATPase_P-type_domA"/>
</dbReference>
<keyword evidence="11" id="KW-0406">Ion transport</keyword>
<dbReference type="InterPro" id="IPR023298">
    <property type="entry name" value="ATPase_P-typ_TM_dom_sf"/>
</dbReference>
<dbReference type="SUPFAM" id="SSF81665">
    <property type="entry name" value="Calcium ATPase, transmembrane domain M"/>
    <property type="match status" value="1"/>
</dbReference>
<proteinExistence type="inferred from homology"/>
<evidence type="ECO:0000256" key="7">
    <source>
        <dbReference type="ARBA" id="ARBA00022723"/>
    </source>
</evidence>
<evidence type="ECO:0000256" key="11">
    <source>
        <dbReference type="ARBA" id="ARBA00023065"/>
    </source>
</evidence>
<sequence>MAVVTKEVCYHCGDTCTSKVLLKDEKSFCCSGCLNVYSILSAGNLHNYYKLNQHPGASQKKEQQQFDYLNVAEIAAKLVNYQDAEKTLVTFYLPAIHCSSCIWLLEHLNTLNPAILESRVDFLKKQVHLQFNHQHSSLQEIAQLLTTIGYEPLISLQDVINSGVAKKDALVPKIAVAGFCFGNVMLLAFPAYFGIAESEKHFGQYFSLISLAFCFPAVFYSGIDYFKRAYVSLKQGILNIDFPLALGIAVLLLRTLSDYIFQAGEGFADTLTGLVFFLLIGKFVQQKTYHHLSFERDYRSFFPVAVDVIGEDGKTAPVPLEKIKEGDRIAVKSQEIIPADAILLKGDALIDFSFVTGESKPVQKVLGEIVYAGGRQTAGSLELEVIKPVSQSYLTGLWNNESFQKANSTKTKTFVTRVSHYFSIILVSLATLALLFWLPTSWQTGLNAFTAILIIACPCALALSTPFTMGAALSIFDKNKFYLKNTDVVEQLAAIDTVVFDKTGTVTIADHNSVEFIGELEPEWEAVVYGVCKNSSHPLSRKICAFVNSSAQVQITDFEEVVGAGMRAVYKNEEVLIGKADFVQGAKTQLLEFPQVHVSISGKYLGYFKINQNLRPSLAPLLQNLNNNYQTFLISGDTPQDNNLLSPYFKKQSDLLFQQSPQNKLDFIAQKQRSGATLLMIGDGLNDAGALQQANVGIAVTDNINNFTPGSDAILDGQSFAMLPKFLKFSKAAVNVIHLSFCIAICYNVVGISFAIQGKLSPLIAAILMPLSTVTIISFTSISTHLQAKKYGLKS</sequence>
<feature type="transmembrane region" description="Helical" evidence="13">
    <location>
        <begin position="205"/>
        <end position="223"/>
    </location>
</feature>
<keyword evidence="3" id="KW-0813">Transport</keyword>
<keyword evidence="17" id="KW-1185">Reference proteome</keyword>
<comment type="subcellular location">
    <subcellularLocation>
        <location evidence="1">Cell membrane</location>
        <topology evidence="1">Multi-pass membrane protein</topology>
    </subcellularLocation>
</comment>
<dbReference type="InterPro" id="IPR036412">
    <property type="entry name" value="HAD-like_sf"/>
</dbReference>
<evidence type="ECO:0000256" key="2">
    <source>
        <dbReference type="ARBA" id="ARBA00006024"/>
    </source>
</evidence>
<dbReference type="InterPro" id="IPR023299">
    <property type="entry name" value="ATPase_P-typ_cyto_dom_N"/>
</dbReference>
<dbReference type="Pfam" id="PF12156">
    <property type="entry name" value="ATPase-cat_bd"/>
    <property type="match status" value="1"/>
</dbReference>
<evidence type="ECO:0000256" key="12">
    <source>
        <dbReference type="ARBA" id="ARBA00023136"/>
    </source>
</evidence>
<dbReference type="GO" id="GO:0043682">
    <property type="term" value="F:P-type divalent copper transporter activity"/>
    <property type="evidence" value="ECO:0007669"/>
    <property type="project" value="TreeGrafter"/>
</dbReference>
<evidence type="ECO:0000256" key="6">
    <source>
        <dbReference type="ARBA" id="ARBA00022692"/>
    </source>
</evidence>
<dbReference type="InterPro" id="IPR023214">
    <property type="entry name" value="HAD_sf"/>
</dbReference>
<dbReference type="EMBL" id="MBTA01000026">
    <property type="protein sequence ID" value="RKD14406.1"/>
    <property type="molecule type" value="Genomic_DNA"/>
</dbReference>
<feature type="domain" description="Putative metal-binding" evidence="15">
    <location>
        <begin position="9"/>
        <end position="81"/>
    </location>
</feature>
<dbReference type="InterPro" id="IPR008250">
    <property type="entry name" value="ATPase_P-typ_transduc_dom_A_sf"/>
</dbReference>
<evidence type="ECO:0000259" key="14">
    <source>
        <dbReference type="Pfam" id="PF00122"/>
    </source>
</evidence>
<dbReference type="GO" id="GO:0005524">
    <property type="term" value="F:ATP binding"/>
    <property type="evidence" value="ECO:0007669"/>
    <property type="project" value="InterPro"/>
</dbReference>
<dbReference type="NCBIfam" id="TIGR01494">
    <property type="entry name" value="ATPase_P-type"/>
    <property type="match status" value="1"/>
</dbReference>
<dbReference type="GO" id="GO:0016887">
    <property type="term" value="F:ATP hydrolysis activity"/>
    <property type="evidence" value="ECO:0007669"/>
    <property type="project" value="InterPro"/>
</dbReference>
<evidence type="ECO:0000313" key="17">
    <source>
        <dbReference type="Proteomes" id="UP000283433"/>
    </source>
</evidence>
<keyword evidence="8" id="KW-0460">Magnesium</keyword>
<dbReference type="GO" id="GO:0005507">
    <property type="term" value="F:copper ion binding"/>
    <property type="evidence" value="ECO:0007669"/>
    <property type="project" value="TreeGrafter"/>
</dbReference>
<feature type="transmembrane region" description="Helical" evidence="13">
    <location>
        <begin position="259"/>
        <end position="280"/>
    </location>
</feature>
<feature type="transmembrane region" description="Helical" evidence="13">
    <location>
        <begin position="235"/>
        <end position="253"/>
    </location>
</feature>
<gene>
    <name evidence="16" type="ORF">BCY91_07990</name>
</gene>
<dbReference type="OrthoDB" id="9770315at2"/>
<dbReference type="SUPFAM" id="SSF55008">
    <property type="entry name" value="HMA, heavy metal-associated domain"/>
    <property type="match status" value="1"/>
</dbReference>
<name>A0A419S444_9SPHI</name>
<feature type="transmembrane region" description="Helical" evidence="13">
    <location>
        <begin position="450"/>
        <end position="476"/>
    </location>
</feature>
<feature type="transmembrane region" description="Helical" evidence="13">
    <location>
        <begin position="762"/>
        <end position="786"/>
    </location>
</feature>
<feature type="transmembrane region" description="Helical" evidence="13">
    <location>
        <begin position="732"/>
        <end position="756"/>
    </location>
</feature>
<evidence type="ECO:0000256" key="3">
    <source>
        <dbReference type="ARBA" id="ARBA00022448"/>
    </source>
</evidence>
<dbReference type="Proteomes" id="UP000283433">
    <property type="component" value="Unassembled WGS sequence"/>
</dbReference>
<dbReference type="InterPro" id="IPR001757">
    <property type="entry name" value="P_typ_ATPase"/>
</dbReference>
<dbReference type="Gene3D" id="3.40.1110.10">
    <property type="entry name" value="Calcium-transporting ATPase, cytoplasmic domain N"/>
    <property type="match status" value="1"/>
</dbReference>
<keyword evidence="4" id="KW-1003">Cell membrane</keyword>
<dbReference type="InterPro" id="IPR021993">
    <property type="entry name" value="ATPase-cat-bd"/>
</dbReference>
<dbReference type="PANTHER" id="PTHR43520:SF5">
    <property type="entry name" value="CATION-TRANSPORTING P-TYPE ATPASE-RELATED"/>
    <property type="match status" value="1"/>
</dbReference>
<accession>A0A419S444</accession>
<evidence type="ECO:0000313" key="16">
    <source>
        <dbReference type="EMBL" id="RKD14406.1"/>
    </source>
</evidence>
<dbReference type="InterPro" id="IPR036163">
    <property type="entry name" value="HMA_dom_sf"/>
</dbReference>
<keyword evidence="6 13" id="KW-0812">Transmembrane</keyword>
<dbReference type="PROSITE" id="PS00154">
    <property type="entry name" value="ATPASE_E1_E2"/>
    <property type="match status" value="1"/>
</dbReference>
<dbReference type="Pfam" id="PF00702">
    <property type="entry name" value="Hydrolase"/>
    <property type="match status" value="1"/>
</dbReference>
<feature type="transmembrane region" description="Helical" evidence="13">
    <location>
        <begin position="174"/>
        <end position="193"/>
    </location>
</feature>
<reference evidence="16 17" key="1">
    <citation type="submission" date="2016-07" db="EMBL/GenBank/DDBJ databases">
        <title>Genome of Pelobium manganitolerans.</title>
        <authorList>
            <person name="Wu S."/>
            <person name="Wang G."/>
        </authorList>
    </citation>
    <scope>NUCLEOTIDE SEQUENCE [LARGE SCALE GENOMIC DNA]</scope>
    <source>
        <strain evidence="16 17">YS-25</strain>
    </source>
</reference>
<evidence type="ECO:0000259" key="15">
    <source>
        <dbReference type="Pfam" id="PF12156"/>
    </source>
</evidence>
<dbReference type="Pfam" id="PF00122">
    <property type="entry name" value="E1-E2_ATPase"/>
    <property type="match status" value="1"/>
</dbReference>
<evidence type="ECO:0000256" key="1">
    <source>
        <dbReference type="ARBA" id="ARBA00004651"/>
    </source>
</evidence>
<dbReference type="Gene3D" id="2.70.150.10">
    <property type="entry name" value="Calcium-transporting ATPase, cytoplasmic transduction domain A"/>
    <property type="match status" value="1"/>
</dbReference>
<dbReference type="AlphaFoldDB" id="A0A419S444"/>
<dbReference type="PANTHER" id="PTHR43520">
    <property type="entry name" value="ATP7, ISOFORM B"/>
    <property type="match status" value="1"/>
</dbReference>
<evidence type="ECO:0000256" key="4">
    <source>
        <dbReference type="ARBA" id="ARBA00022475"/>
    </source>
</evidence>
<feature type="transmembrane region" description="Helical" evidence="13">
    <location>
        <begin position="418"/>
        <end position="438"/>
    </location>
</feature>
<dbReference type="RefSeq" id="WP_120182410.1">
    <property type="nucleotide sequence ID" value="NZ_MBTA01000026.1"/>
</dbReference>
<dbReference type="GO" id="GO:0055070">
    <property type="term" value="P:copper ion homeostasis"/>
    <property type="evidence" value="ECO:0007669"/>
    <property type="project" value="TreeGrafter"/>
</dbReference>
<dbReference type="Gene3D" id="3.40.50.1000">
    <property type="entry name" value="HAD superfamily/HAD-like"/>
    <property type="match status" value="1"/>
</dbReference>
<keyword evidence="12 13" id="KW-0472">Membrane</keyword>
<dbReference type="SUPFAM" id="SSF81653">
    <property type="entry name" value="Calcium ATPase, transduction domain A"/>
    <property type="match status" value="1"/>
</dbReference>
<organism evidence="16 17">
    <name type="scientific">Pelobium manganitolerans</name>
    <dbReference type="NCBI Taxonomy" id="1842495"/>
    <lineage>
        <taxon>Bacteria</taxon>
        <taxon>Pseudomonadati</taxon>
        <taxon>Bacteroidota</taxon>
        <taxon>Sphingobacteriia</taxon>
        <taxon>Sphingobacteriales</taxon>
        <taxon>Sphingobacteriaceae</taxon>
        <taxon>Pelobium</taxon>
    </lineage>
</organism>
<dbReference type="PRINTS" id="PR00943">
    <property type="entry name" value="CUATPASE"/>
</dbReference>